<reference evidence="3" key="1">
    <citation type="submission" date="2014-03" db="EMBL/GenBank/DDBJ databases">
        <authorList>
            <person name="Aksoy S."/>
            <person name="Warren W."/>
            <person name="Wilson R.K."/>
        </authorList>
    </citation>
    <scope>NUCLEOTIDE SEQUENCE [LARGE SCALE GENOMIC DNA]</scope>
    <source>
        <strain evidence="3">IAEA</strain>
    </source>
</reference>
<keyword evidence="1" id="KW-1133">Transmembrane helix</keyword>
<evidence type="ECO:0000313" key="2">
    <source>
        <dbReference type="EnsemblMetazoa" id="GPAI023654-PA"/>
    </source>
</evidence>
<accession>A0A1A9ZSJ1</accession>
<feature type="transmembrane region" description="Helical" evidence="1">
    <location>
        <begin position="34"/>
        <end position="52"/>
    </location>
</feature>
<evidence type="ECO:0000256" key="1">
    <source>
        <dbReference type="SAM" id="Phobius"/>
    </source>
</evidence>
<reference evidence="2" key="2">
    <citation type="submission" date="2020-05" db="UniProtKB">
        <authorList>
            <consortium name="EnsemblMetazoa"/>
        </authorList>
    </citation>
    <scope>IDENTIFICATION</scope>
    <source>
        <strain evidence="2">IAEA</strain>
    </source>
</reference>
<name>A0A1A9ZSJ1_GLOPL</name>
<protein>
    <submittedName>
        <fullName evidence="2">Uncharacterized protein</fullName>
    </submittedName>
</protein>
<dbReference type="Proteomes" id="UP000092445">
    <property type="component" value="Unassembled WGS sequence"/>
</dbReference>
<proteinExistence type="predicted"/>
<keyword evidence="1" id="KW-0472">Membrane</keyword>
<dbReference type="AlphaFoldDB" id="A0A1A9ZSJ1"/>
<keyword evidence="3" id="KW-1185">Reference proteome</keyword>
<evidence type="ECO:0000313" key="3">
    <source>
        <dbReference type="Proteomes" id="UP000092445"/>
    </source>
</evidence>
<sequence length="123" mass="13939">MQIHYGIEKWQIRLQKIDPVYTMHLYLLRSSLEHQYIISILSICGNVGAIVINDDRQAHSNKTIASVFSRGYCVLLYIILVVVLTLSRTCAHNATKNMIFSPKRTSQMNTQNDIPTSNSSLNG</sequence>
<feature type="transmembrane region" description="Helical" evidence="1">
    <location>
        <begin position="64"/>
        <end position="86"/>
    </location>
</feature>
<organism evidence="2 3">
    <name type="scientific">Glossina pallidipes</name>
    <name type="common">Tsetse fly</name>
    <dbReference type="NCBI Taxonomy" id="7398"/>
    <lineage>
        <taxon>Eukaryota</taxon>
        <taxon>Metazoa</taxon>
        <taxon>Ecdysozoa</taxon>
        <taxon>Arthropoda</taxon>
        <taxon>Hexapoda</taxon>
        <taxon>Insecta</taxon>
        <taxon>Pterygota</taxon>
        <taxon>Neoptera</taxon>
        <taxon>Endopterygota</taxon>
        <taxon>Diptera</taxon>
        <taxon>Brachycera</taxon>
        <taxon>Muscomorpha</taxon>
        <taxon>Hippoboscoidea</taxon>
        <taxon>Glossinidae</taxon>
        <taxon>Glossina</taxon>
    </lineage>
</organism>
<dbReference type="EnsemblMetazoa" id="GPAI023654-RA">
    <property type="protein sequence ID" value="GPAI023654-PA"/>
    <property type="gene ID" value="GPAI023654"/>
</dbReference>
<keyword evidence="1" id="KW-0812">Transmembrane</keyword>
<dbReference type="VEuPathDB" id="VectorBase:GPAI023654"/>